<evidence type="ECO:0000313" key="5">
    <source>
        <dbReference type="Proteomes" id="UP001304300"/>
    </source>
</evidence>
<evidence type="ECO:0000259" key="2">
    <source>
        <dbReference type="Pfam" id="PF04168"/>
    </source>
</evidence>
<name>A0AAQ3QVJ0_9BACT</name>
<dbReference type="Gene3D" id="3.40.50.11290">
    <property type="match status" value="1"/>
</dbReference>
<dbReference type="PANTHER" id="PTHR34595">
    <property type="entry name" value="BLR5612 PROTEIN"/>
    <property type="match status" value="1"/>
</dbReference>
<dbReference type="Pfam" id="PF14403">
    <property type="entry name" value="CP_ATPgrasp_2"/>
    <property type="match status" value="1"/>
</dbReference>
<evidence type="ECO:0000259" key="3">
    <source>
        <dbReference type="Pfam" id="PF14403"/>
    </source>
</evidence>
<sequence length="862" mass="97869">MSRVNQSGSRDHFKFCSNERDETSGQRGKKRSDYDRCMSAINELTPSELQLRQTRIDRAAVELGLHFDLYDQAPKDKHMAQLDLFPRIISTQEWKKLSAGVIQRAQAFDSFIADIYNEQSILKDRVIPHDVVLTDPAFQRQFSGFVEKEKHHCTCGAIDLVRAEKGEWYALENHLATPFGLSFVVQNRRMLAQAFPEIFETMSVSPVVSFTTQLLETLRAQTSQKKPRIVLLTRGESNQAFFEESFLARHMGIALTRPGDLLVRESQVFLKTIRGLERVDVIYRRLESSSIDPVALPQNEFNGVPGLVNCVRKGTVSIVNALGTGVADNRAMLRYSDRITSYYLQQTPLLKTVPTFHLSDRDQAEHVRQYAKDMVFKPIQDHYTMSRYFGGNPLPTDKSKLQRLIKKQPELFVAQPYIHPTRLPHYGKNGFKSRSIFMRVFFLLGERPVVLPGGLTTQEITPQESNRVTTVAGGMKDTWIPLKKETAPKQNTPRKRREAHGDFSISSRVAEALYWIGRYLDRTESTSRQLNILEDIRWDQLPQKTKQSFWPLWRAVAAATGQETIAARKTPPKNTLLIARQLLLDSDEPASVFSCIRAALHNAESIRDFVNPEMWQALVELLLYLEEESKSHRLSRSRLNTITAKVVGEIARIWGTAERTLLHDDGWQFLRIGSFAERAFSNMTLTGDTLERTLKTFTDADEEDTDLAALLQLLGSLDAYRREYSSRAYIDRVAHILIQSPNNPSSITYCLKNISYALGTLTIQGENPLTLTLKEEVDALTAYIQKLPLDDFFPAPAEMLDAGKDAPKSAMSGRPKAASKAFSTITAELEKLHQKIEDAYFSHQNAFGDHGQMGLFQETSRK</sequence>
<feature type="domain" description="DUF403" evidence="2">
    <location>
        <begin position="506"/>
        <end position="841"/>
    </location>
</feature>
<organism evidence="4 5">
    <name type="scientific">Rubellicoccus peritrichatus</name>
    <dbReference type="NCBI Taxonomy" id="3080537"/>
    <lineage>
        <taxon>Bacteria</taxon>
        <taxon>Pseudomonadati</taxon>
        <taxon>Verrucomicrobiota</taxon>
        <taxon>Opitutia</taxon>
        <taxon>Puniceicoccales</taxon>
        <taxon>Cerasicoccaceae</taxon>
        <taxon>Rubellicoccus</taxon>
    </lineage>
</organism>
<dbReference type="Proteomes" id="UP001304300">
    <property type="component" value="Chromosome"/>
</dbReference>
<dbReference type="InterPro" id="IPR025841">
    <property type="entry name" value="CP_ATPgrasp_2"/>
</dbReference>
<dbReference type="EMBL" id="CP136920">
    <property type="protein sequence ID" value="WOO40950.1"/>
    <property type="molecule type" value="Genomic_DNA"/>
</dbReference>
<feature type="region of interest" description="Disordered" evidence="1">
    <location>
        <begin position="1"/>
        <end position="32"/>
    </location>
</feature>
<protein>
    <submittedName>
        <fullName evidence="4">Circularly permuted type 2 ATP-grasp protein</fullName>
    </submittedName>
</protein>
<dbReference type="RefSeq" id="WP_317833223.1">
    <property type="nucleotide sequence ID" value="NZ_CP136920.1"/>
</dbReference>
<dbReference type="PANTHER" id="PTHR34595:SF7">
    <property type="entry name" value="SLL1039 PROTEIN"/>
    <property type="match status" value="1"/>
</dbReference>
<dbReference type="InterPro" id="IPR007296">
    <property type="entry name" value="DUF403"/>
</dbReference>
<gene>
    <name evidence="4" type="ORF">RZN69_20205</name>
</gene>
<dbReference type="AlphaFoldDB" id="A0AAQ3QVJ0"/>
<dbReference type="Pfam" id="PF04168">
    <property type="entry name" value="Alpha-E"/>
    <property type="match status" value="1"/>
</dbReference>
<accession>A0AAQ3QVJ0</accession>
<dbReference type="KEGG" id="puo:RZN69_20205"/>
<evidence type="ECO:0000256" key="1">
    <source>
        <dbReference type="SAM" id="MobiDB-lite"/>
    </source>
</evidence>
<evidence type="ECO:0000313" key="4">
    <source>
        <dbReference type="EMBL" id="WOO40950.1"/>
    </source>
</evidence>
<dbReference type="SUPFAM" id="SSF56059">
    <property type="entry name" value="Glutathione synthetase ATP-binding domain-like"/>
    <property type="match status" value="1"/>
</dbReference>
<reference evidence="4 5" key="1">
    <citation type="submission" date="2023-10" db="EMBL/GenBank/DDBJ databases">
        <title>Rubellicoccus peritrichatus gen. nov., sp. nov., isolated from an algae of coral reef tank.</title>
        <authorList>
            <person name="Luo J."/>
        </authorList>
    </citation>
    <scope>NUCLEOTIDE SEQUENCE [LARGE SCALE GENOMIC DNA]</scope>
    <source>
        <strain evidence="4 5">CR14</strain>
    </source>
</reference>
<proteinExistence type="predicted"/>
<keyword evidence="5" id="KW-1185">Reference proteome</keyword>
<feature type="compositionally biased region" description="Basic and acidic residues" evidence="1">
    <location>
        <begin position="9"/>
        <end position="24"/>
    </location>
</feature>
<feature type="domain" description="Circularly permuted ATP-grasp type 2" evidence="3">
    <location>
        <begin position="86"/>
        <end position="456"/>
    </location>
</feature>
<dbReference type="InterPro" id="IPR051680">
    <property type="entry name" value="ATP-dep_Glu-Cys_Ligase-2"/>
</dbReference>